<feature type="signal peptide" evidence="2">
    <location>
        <begin position="1"/>
        <end position="34"/>
    </location>
</feature>
<keyword evidence="4" id="KW-0121">Carboxypeptidase</keyword>
<evidence type="ECO:0000313" key="5">
    <source>
        <dbReference type="Proteomes" id="UP000276055"/>
    </source>
</evidence>
<organism evidence="4 5">
    <name type="scientific">Arthrobacter oryzae</name>
    <dbReference type="NCBI Taxonomy" id="409290"/>
    <lineage>
        <taxon>Bacteria</taxon>
        <taxon>Bacillati</taxon>
        <taxon>Actinomycetota</taxon>
        <taxon>Actinomycetes</taxon>
        <taxon>Micrococcales</taxon>
        <taxon>Micrococcaceae</taxon>
        <taxon>Arthrobacter</taxon>
    </lineage>
</organism>
<comment type="caution">
    <text evidence="4">The sequence shown here is derived from an EMBL/GenBank/DDBJ whole genome shotgun (WGS) entry which is preliminary data.</text>
</comment>
<dbReference type="InterPro" id="IPR012338">
    <property type="entry name" value="Beta-lactam/transpept-like"/>
</dbReference>
<evidence type="ECO:0000259" key="3">
    <source>
        <dbReference type="Pfam" id="PF00144"/>
    </source>
</evidence>
<keyword evidence="4" id="KW-0645">Protease</keyword>
<feature type="chain" id="PRO_5019810006" evidence="2">
    <location>
        <begin position="35"/>
        <end position="415"/>
    </location>
</feature>
<keyword evidence="2" id="KW-0732">Signal</keyword>
<evidence type="ECO:0000256" key="1">
    <source>
        <dbReference type="SAM" id="MobiDB-lite"/>
    </source>
</evidence>
<dbReference type="InterPro" id="IPR001466">
    <property type="entry name" value="Beta-lactam-related"/>
</dbReference>
<proteinExistence type="predicted"/>
<gene>
    <name evidence="4" type="ORF">C8D78_2087</name>
</gene>
<name>A0A495ERG0_9MICC</name>
<sequence length="415" mass="44265">MSVAWIRGSSRRLTAAVSALALTVALGGCSPGQARTAQPLPSDSGYRAVLEEFGRRMIDAGAPAVLIQVRIGGDEWSAAYGVRNLEGPYPAEATDPVSVGGITMSMVAVSVLKLVEEGRIQLDAPVSTYLPDFNRVMHPPEPVTVRQLLQHRSGMPSVDGPLYDPDTVRQALTTKVSLADLLAMAGRISWQAKLAQGFEYSNSNYIALALMVERLRHRPIGEVIRTDVIAPLGLTGTSMTAAGPPPSSMVHGYILLGRNELDVTYPAAQIDNAAGGMVSSMSDLNTFYRALLQDRLLRPDTIAQMQSPLYARYGLGVVRWNDLCTNDFYYGHPGDVPGYGTIAMTSSDGTRQLAMAVAYPPEPLQPGASRILQEMEAIAEDTLNTTCDADPSGPAQVAAGSPATGPRVPTAVRQE</sequence>
<reference evidence="4 5" key="1">
    <citation type="submission" date="2018-10" db="EMBL/GenBank/DDBJ databases">
        <title>Genomic Encyclopedia of Type Strains, Phase IV (KMG-IV): sequencing the most valuable type-strain genomes for metagenomic binning, comparative biology and taxonomic classification.</title>
        <authorList>
            <person name="Goeker M."/>
        </authorList>
    </citation>
    <scope>NUCLEOTIDE SEQUENCE [LARGE SCALE GENOMIC DNA]</scope>
    <source>
        <strain evidence="4 5">DSM 25586</strain>
    </source>
</reference>
<feature type="domain" description="Beta-lactamase-related" evidence="3">
    <location>
        <begin position="55"/>
        <end position="349"/>
    </location>
</feature>
<dbReference type="GO" id="GO:0004180">
    <property type="term" value="F:carboxypeptidase activity"/>
    <property type="evidence" value="ECO:0007669"/>
    <property type="project" value="UniProtKB-KW"/>
</dbReference>
<dbReference type="SUPFAM" id="SSF56601">
    <property type="entry name" value="beta-lactamase/transpeptidase-like"/>
    <property type="match status" value="1"/>
</dbReference>
<keyword evidence="4" id="KW-0378">Hydrolase</keyword>
<feature type="region of interest" description="Disordered" evidence="1">
    <location>
        <begin position="388"/>
        <end position="415"/>
    </location>
</feature>
<accession>A0A495ERG0</accession>
<dbReference type="AlphaFoldDB" id="A0A495ERG0"/>
<protein>
    <submittedName>
        <fullName evidence="4">D-alanyl-D-alanine carboxypeptidase</fullName>
    </submittedName>
</protein>
<evidence type="ECO:0000256" key="2">
    <source>
        <dbReference type="SAM" id="SignalP"/>
    </source>
</evidence>
<dbReference type="Pfam" id="PF00144">
    <property type="entry name" value="Beta-lactamase"/>
    <property type="match status" value="1"/>
</dbReference>
<dbReference type="Gene3D" id="3.40.710.10">
    <property type="entry name" value="DD-peptidase/beta-lactamase superfamily"/>
    <property type="match status" value="1"/>
</dbReference>
<evidence type="ECO:0000313" key="4">
    <source>
        <dbReference type="EMBL" id="RKR19342.1"/>
    </source>
</evidence>
<dbReference type="PANTHER" id="PTHR46825:SF7">
    <property type="entry name" value="D-ALANYL-D-ALANINE CARBOXYPEPTIDASE"/>
    <property type="match status" value="1"/>
</dbReference>
<dbReference type="PROSITE" id="PS51257">
    <property type="entry name" value="PROKAR_LIPOPROTEIN"/>
    <property type="match status" value="1"/>
</dbReference>
<dbReference type="PANTHER" id="PTHR46825">
    <property type="entry name" value="D-ALANYL-D-ALANINE-CARBOXYPEPTIDASE/ENDOPEPTIDASE AMPH"/>
    <property type="match status" value="1"/>
</dbReference>
<dbReference type="RefSeq" id="WP_120953371.1">
    <property type="nucleotide sequence ID" value="NZ_RBIR01000004.1"/>
</dbReference>
<dbReference type="InterPro" id="IPR050491">
    <property type="entry name" value="AmpC-like"/>
</dbReference>
<dbReference type="Proteomes" id="UP000276055">
    <property type="component" value="Unassembled WGS sequence"/>
</dbReference>
<dbReference type="EMBL" id="RBIR01000004">
    <property type="protein sequence ID" value="RKR19342.1"/>
    <property type="molecule type" value="Genomic_DNA"/>
</dbReference>
<dbReference type="OrthoDB" id="9809635at2"/>